<dbReference type="Gene3D" id="1.10.1660.10">
    <property type="match status" value="1"/>
</dbReference>
<proteinExistence type="predicted"/>
<dbReference type="Proteomes" id="UP000242972">
    <property type="component" value="Unassembled WGS sequence"/>
</dbReference>
<dbReference type="AlphaFoldDB" id="A0A2T2XL21"/>
<dbReference type="InterPro" id="IPR000551">
    <property type="entry name" value="MerR-type_HTH_dom"/>
</dbReference>
<dbReference type="PROSITE" id="PS50937">
    <property type="entry name" value="HTH_MERR_2"/>
    <property type="match status" value="1"/>
</dbReference>
<dbReference type="Pfam" id="PF00376">
    <property type="entry name" value="MerR"/>
    <property type="match status" value="1"/>
</dbReference>
<evidence type="ECO:0000259" key="1">
    <source>
        <dbReference type="PROSITE" id="PS50937"/>
    </source>
</evidence>
<gene>
    <name evidence="2" type="ORF">C7B46_01925</name>
</gene>
<organism evidence="2 3">
    <name type="scientific">Sulfobacillus benefaciens</name>
    <dbReference type="NCBI Taxonomy" id="453960"/>
    <lineage>
        <taxon>Bacteria</taxon>
        <taxon>Bacillati</taxon>
        <taxon>Bacillota</taxon>
        <taxon>Clostridia</taxon>
        <taxon>Eubacteriales</taxon>
        <taxon>Clostridiales Family XVII. Incertae Sedis</taxon>
        <taxon>Sulfobacillus</taxon>
    </lineage>
</organism>
<dbReference type="SUPFAM" id="SSF46955">
    <property type="entry name" value="Putative DNA-binding domain"/>
    <property type="match status" value="1"/>
</dbReference>
<sequence>MNRELVGIREAAKLLGVTPSTVRRWKREGTLISDERTAGGYHDLARLRPHRGQHAVLARKTAGVES</sequence>
<feature type="domain" description="HTH merR-type" evidence="1">
    <location>
        <begin position="8"/>
        <end position="41"/>
    </location>
</feature>
<accession>A0A2T2XL21</accession>
<dbReference type="GO" id="GO:0003677">
    <property type="term" value="F:DNA binding"/>
    <property type="evidence" value="ECO:0007669"/>
    <property type="project" value="InterPro"/>
</dbReference>
<evidence type="ECO:0000313" key="2">
    <source>
        <dbReference type="EMBL" id="PSR35192.1"/>
    </source>
</evidence>
<dbReference type="InterPro" id="IPR009061">
    <property type="entry name" value="DNA-bd_dom_put_sf"/>
</dbReference>
<evidence type="ECO:0000313" key="3">
    <source>
        <dbReference type="Proteomes" id="UP000242972"/>
    </source>
</evidence>
<dbReference type="EMBL" id="PXYW01000003">
    <property type="protein sequence ID" value="PSR35192.1"/>
    <property type="molecule type" value="Genomic_DNA"/>
</dbReference>
<name>A0A2T2XL21_9FIRM</name>
<comment type="caution">
    <text evidence="2">The sequence shown here is derived from an EMBL/GenBank/DDBJ whole genome shotgun (WGS) entry which is preliminary data.</text>
</comment>
<reference evidence="2 3" key="1">
    <citation type="journal article" date="2014" name="BMC Genomics">
        <title>Comparison of environmental and isolate Sulfobacillus genomes reveals diverse carbon, sulfur, nitrogen, and hydrogen metabolisms.</title>
        <authorList>
            <person name="Justice N.B."/>
            <person name="Norman A."/>
            <person name="Brown C.T."/>
            <person name="Singh A."/>
            <person name="Thomas B.C."/>
            <person name="Banfield J.F."/>
        </authorList>
    </citation>
    <scope>NUCLEOTIDE SEQUENCE [LARGE SCALE GENOMIC DNA]</scope>
    <source>
        <strain evidence="2">AMDSBA4</strain>
    </source>
</reference>
<dbReference type="GO" id="GO:0006355">
    <property type="term" value="P:regulation of DNA-templated transcription"/>
    <property type="evidence" value="ECO:0007669"/>
    <property type="project" value="InterPro"/>
</dbReference>
<protein>
    <recommendedName>
        <fullName evidence="1">HTH merR-type domain-containing protein</fullName>
    </recommendedName>
</protein>